<proteinExistence type="predicted"/>
<reference evidence="5" key="3">
    <citation type="submission" date="2025-09" db="UniProtKB">
        <authorList>
            <consortium name="Ensembl"/>
        </authorList>
    </citation>
    <scope>IDENTIFICATION</scope>
</reference>
<dbReference type="InterPro" id="IPR018378">
    <property type="entry name" value="C-type_lectin_CS"/>
</dbReference>
<keyword evidence="3" id="KW-1133">Transmembrane helix</keyword>
<dbReference type="InterPro" id="IPR033989">
    <property type="entry name" value="CD209-like_CTLD"/>
</dbReference>
<dbReference type="InterPro" id="IPR016186">
    <property type="entry name" value="C-type_lectin-like/link_sf"/>
</dbReference>
<keyword evidence="6" id="KW-1185">Reference proteome</keyword>
<dbReference type="OrthoDB" id="2142683at2759"/>
<evidence type="ECO:0000256" key="1">
    <source>
        <dbReference type="ARBA" id="ARBA00022734"/>
    </source>
</evidence>
<dbReference type="Ensembl" id="ENSGWIT00000018438.1">
    <property type="protein sequence ID" value="ENSGWIP00000016691.1"/>
    <property type="gene ID" value="ENSGWIG00000009350.1"/>
</dbReference>
<accession>A0A8C5E5N9</accession>
<keyword evidence="1" id="KW-0430">Lectin</keyword>
<dbReference type="PROSITE" id="PS50041">
    <property type="entry name" value="C_TYPE_LECTIN_2"/>
    <property type="match status" value="1"/>
</dbReference>
<dbReference type="GO" id="GO:0030246">
    <property type="term" value="F:carbohydrate binding"/>
    <property type="evidence" value="ECO:0007669"/>
    <property type="project" value="UniProtKB-KW"/>
</dbReference>
<feature type="domain" description="C-type lectin" evidence="4">
    <location>
        <begin position="173"/>
        <end position="299"/>
    </location>
</feature>
<evidence type="ECO:0000259" key="4">
    <source>
        <dbReference type="PROSITE" id="PS50041"/>
    </source>
</evidence>
<dbReference type="SMART" id="SM00034">
    <property type="entry name" value="CLECT"/>
    <property type="match status" value="1"/>
</dbReference>
<dbReference type="Pfam" id="PF00059">
    <property type="entry name" value="Lectin_C"/>
    <property type="match status" value="1"/>
</dbReference>
<keyword evidence="3" id="KW-0812">Transmembrane</keyword>
<dbReference type="GeneID" id="114456047"/>
<dbReference type="PANTHER" id="PTHR22803">
    <property type="entry name" value="MANNOSE, PHOSPHOLIPASE, LECTIN RECEPTOR RELATED"/>
    <property type="match status" value="1"/>
</dbReference>
<dbReference type="PROSITE" id="PS00615">
    <property type="entry name" value="C_TYPE_LECTIN_1"/>
    <property type="match status" value="1"/>
</dbReference>
<evidence type="ECO:0000313" key="5">
    <source>
        <dbReference type="Ensembl" id="ENSGWIP00000016691.1"/>
    </source>
</evidence>
<protein>
    <submittedName>
        <fullName evidence="5">CD209 antigen-like protein E</fullName>
    </submittedName>
</protein>
<dbReference type="InterPro" id="IPR016187">
    <property type="entry name" value="CTDL_fold"/>
</dbReference>
<gene>
    <name evidence="5" type="primary">LOC114456047</name>
</gene>
<sequence length="304" mass="34823">MESKGELCFGPEGDYNTPICEDDLNDEIHVPYHQFSQDRLQKESMFSLNPGKKFRVAVGILALLAAVLLIVTISLGVHYYKITHKTGRISEEMTKLNETYKTKLKSITDAKIKLAIELSHMEQTKWEFEHLSKTSQDLKKQFDEVAGETTKLRSQLIMMDDSCKHCPPGWIMMNAVCFYFPSQIVGDRNWAQAREFCQLQGGDLTILDSKDKQNATVTYLRRTQNLSKTLKGFWIGLTDSAKEGTWKWVNGNFLGDGYWNDGEPNNANNEDCVSVYARQNFFKAWNDERCTSSLKWICEKDPAL</sequence>
<dbReference type="InterPro" id="IPR050111">
    <property type="entry name" value="C-type_lectin/snaclec_domain"/>
</dbReference>
<dbReference type="CDD" id="cd03590">
    <property type="entry name" value="CLECT_DC-SIGN_like"/>
    <property type="match status" value="1"/>
</dbReference>
<evidence type="ECO:0000313" key="6">
    <source>
        <dbReference type="Proteomes" id="UP000694680"/>
    </source>
</evidence>
<dbReference type="SUPFAM" id="SSF56436">
    <property type="entry name" value="C-type lectin-like"/>
    <property type="match status" value="1"/>
</dbReference>
<dbReference type="Gene3D" id="3.10.100.10">
    <property type="entry name" value="Mannose-Binding Protein A, subunit A"/>
    <property type="match status" value="1"/>
</dbReference>
<reference evidence="5" key="1">
    <citation type="submission" date="2020-06" db="EMBL/GenBank/DDBJ databases">
        <authorList>
            <consortium name="Wellcome Sanger Institute Data Sharing"/>
        </authorList>
    </citation>
    <scope>NUCLEOTIDE SEQUENCE [LARGE SCALE GENOMIC DNA]</scope>
</reference>
<evidence type="ECO:0000256" key="3">
    <source>
        <dbReference type="SAM" id="Phobius"/>
    </source>
</evidence>
<keyword evidence="2" id="KW-1015">Disulfide bond</keyword>
<dbReference type="AlphaFoldDB" id="A0A8C5E5N9"/>
<dbReference type="InterPro" id="IPR001304">
    <property type="entry name" value="C-type_lectin-like"/>
</dbReference>
<reference evidence="5" key="2">
    <citation type="submission" date="2025-08" db="UniProtKB">
        <authorList>
            <consortium name="Ensembl"/>
        </authorList>
    </citation>
    <scope>IDENTIFICATION</scope>
</reference>
<feature type="transmembrane region" description="Helical" evidence="3">
    <location>
        <begin position="54"/>
        <end position="80"/>
    </location>
</feature>
<dbReference type="Proteomes" id="UP000694680">
    <property type="component" value="Chromosome 22"/>
</dbReference>
<evidence type="ECO:0000256" key="2">
    <source>
        <dbReference type="ARBA" id="ARBA00023157"/>
    </source>
</evidence>
<keyword evidence="3" id="KW-0472">Membrane</keyword>
<dbReference type="RefSeq" id="XP_028293329.1">
    <property type="nucleotide sequence ID" value="XM_028437528.1"/>
</dbReference>
<organism evidence="5 6">
    <name type="scientific">Gouania willdenowi</name>
    <name type="common">Blunt-snouted clingfish</name>
    <name type="synonym">Lepadogaster willdenowi</name>
    <dbReference type="NCBI Taxonomy" id="441366"/>
    <lineage>
        <taxon>Eukaryota</taxon>
        <taxon>Metazoa</taxon>
        <taxon>Chordata</taxon>
        <taxon>Craniata</taxon>
        <taxon>Vertebrata</taxon>
        <taxon>Euteleostomi</taxon>
        <taxon>Actinopterygii</taxon>
        <taxon>Neopterygii</taxon>
        <taxon>Teleostei</taxon>
        <taxon>Neoteleostei</taxon>
        <taxon>Acanthomorphata</taxon>
        <taxon>Ovalentaria</taxon>
        <taxon>Blenniimorphae</taxon>
        <taxon>Blenniiformes</taxon>
        <taxon>Gobiesocoidei</taxon>
        <taxon>Gobiesocidae</taxon>
        <taxon>Gobiesocinae</taxon>
        <taxon>Gouania</taxon>
    </lineage>
</organism>
<name>A0A8C5E5N9_GOUWI</name>